<evidence type="ECO:0000256" key="1">
    <source>
        <dbReference type="ARBA" id="ARBA00000923"/>
    </source>
</evidence>
<organism evidence="18 19">
    <name type="scientific">Allacma fusca</name>
    <dbReference type="NCBI Taxonomy" id="39272"/>
    <lineage>
        <taxon>Eukaryota</taxon>
        <taxon>Metazoa</taxon>
        <taxon>Ecdysozoa</taxon>
        <taxon>Arthropoda</taxon>
        <taxon>Hexapoda</taxon>
        <taxon>Collembola</taxon>
        <taxon>Symphypleona</taxon>
        <taxon>Sminthuridae</taxon>
        <taxon>Allacma</taxon>
    </lineage>
</organism>
<dbReference type="Proteomes" id="UP000708208">
    <property type="component" value="Unassembled WGS sequence"/>
</dbReference>
<evidence type="ECO:0000256" key="13">
    <source>
        <dbReference type="ARBA" id="ARBA00049221"/>
    </source>
</evidence>
<dbReference type="Pfam" id="PF04750">
    <property type="entry name" value="Far-17a_AIG1"/>
    <property type="match status" value="1"/>
</dbReference>
<name>A0A8J2P6Z0_9HEXA</name>
<evidence type="ECO:0000313" key="19">
    <source>
        <dbReference type="Proteomes" id="UP000708208"/>
    </source>
</evidence>
<evidence type="ECO:0000256" key="15">
    <source>
        <dbReference type="ARBA" id="ARBA00049322"/>
    </source>
</evidence>
<dbReference type="EMBL" id="CAJVCH010138940">
    <property type="protein sequence ID" value="CAG7726711.1"/>
    <property type="molecule type" value="Genomic_DNA"/>
</dbReference>
<comment type="catalytic activity">
    <reaction evidence="7">
        <text>12-hexadecanoyloxy-octadecanoate + H2O = 12-hydroxyoctadecanoate + hexadecanoate + H(+)</text>
        <dbReference type="Rhea" id="RHEA:52056"/>
        <dbReference type="ChEBI" id="CHEBI:7896"/>
        <dbReference type="ChEBI" id="CHEBI:15377"/>
        <dbReference type="ChEBI" id="CHEBI:15378"/>
        <dbReference type="ChEBI" id="CHEBI:83677"/>
        <dbReference type="ChEBI" id="CHEBI:84201"/>
    </reaction>
    <physiologicalReaction direction="left-to-right" evidence="7">
        <dbReference type="Rhea" id="RHEA:52057"/>
    </physiologicalReaction>
</comment>
<evidence type="ECO:0000256" key="14">
    <source>
        <dbReference type="ARBA" id="ARBA00049296"/>
    </source>
</evidence>
<evidence type="ECO:0000256" key="9">
    <source>
        <dbReference type="ARBA" id="ARBA00047863"/>
    </source>
</evidence>
<comment type="catalytic activity">
    <reaction evidence="12">
        <text>9-(9Z-octadecenoyloxy)-octadecanoate + H2O = 9-hydroxy-octadecanoate + (9Z)-octadecenoate + H(+)</text>
        <dbReference type="Rhea" id="RHEA:52048"/>
        <dbReference type="ChEBI" id="CHEBI:15377"/>
        <dbReference type="ChEBI" id="CHEBI:15378"/>
        <dbReference type="ChEBI" id="CHEBI:30823"/>
        <dbReference type="ChEBI" id="CHEBI:136282"/>
        <dbReference type="ChEBI" id="CHEBI:136286"/>
    </reaction>
    <physiologicalReaction direction="left-to-right" evidence="12">
        <dbReference type="Rhea" id="RHEA:52049"/>
    </physiologicalReaction>
</comment>
<comment type="catalytic activity">
    <reaction evidence="15">
        <text>13-(9Z-hexadecenoyloxy)-octadecanoate + H2O = 13-hydroxy-octadecanoate + (9Z)-hexadecenoate + H(+)</text>
        <dbReference type="Rhea" id="RHEA:52076"/>
        <dbReference type="ChEBI" id="CHEBI:15377"/>
        <dbReference type="ChEBI" id="CHEBI:15378"/>
        <dbReference type="ChEBI" id="CHEBI:32372"/>
        <dbReference type="ChEBI" id="CHEBI:136304"/>
        <dbReference type="ChEBI" id="CHEBI:136315"/>
    </reaction>
    <physiologicalReaction direction="left-to-right" evidence="15">
        <dbReference type="Rhea" id="RHEA:52077"/>
    </physiologicalReaction>
</comment>
<comment type="catalytic activity">
    <reaction evidence="10">
        <text>12-octadecanoyloxy-octadecanoate + H2O = 12-hydroxyoctadecanoate + octadecanoate + H(+)</text>
        <dbReference type="Rhea" id="RHEA:52080"/>
        <dbReference type="ChEBI" id="CHEBI:15377"/>
        <dbReference type="ChEBI" id="CHEBI:15378"/>
        <dbReference type="ChEBI" id="CHEBI:25629"/>
        <dbReference type="ChEBI" id="CHEBI:84201"/>
        <dbReference type="ChEBI" id="CHEBI:136330"/>
    </reaction>
    <physiologicalReaction direction="left-to-right" evidence="10">
        <dbReference type="Rhea" id="RHEA:52081"/>
    </physiologicalReaction>
</comment>
<comment type="caution">
    <text evidence="18">The sequence shown here is derived from an EMBL/GenBank/DDBJ whole genome shotgun (WGS) entry which is preliminary data.</text>
</comment>
<comment type="catalytic activity">
    <reaction evidence="11">
        <text>12-(9Z-octadecenoyloxy)-octadecanoate + H2O = 12-hydroxyoctadecanoate + (9Z)-octadecenoate + H(+)</text>
        <dbReference type="Rhea" id="RHEA:52060"/>
        <dbReference type="ChEBI" id="CHEBI:15377"/>
        <dbReference type="ChEBI" id="CHEBI:15378"/>
        <dbReference type="ChEBI" id="CHEBI:30823"/>
        <dbReference type="ChEBI" id="CHEBI:84201"/>
        <dbReference type="ChEBI" id="CHEBI:136302"/>
    </reaction>
    <physiologicalReaction direction="left-to-right" evidence="11">
        <dbReference type="Rhea" id="RHEA:52061"/>
    </physiologicalReaction>
</comment>
<keyword evidence="6 17" id="KW-0472">Membrane</keyword>
<dbReference type="InterPro" id="IPR006838">
    <property type="entry name" value="ADTRP_AIG1"/>
</dbReference>
<dbReference type="GO" id="GO:0016020">
    <property type="term" value="C:membrane"/>
    <property type="evidence" value="ECO:0007669"/>
    <property type="project" value="InterPro"/>
</dbReference>
<evidence type="ECO:0000313" key="18">
    <source>
        <dbReference type="EMBL" id="CAG7726711.1"/>
    </source>
</evidence>
<evidence type="ECO:0000256" key="16">
    <source>
        <dbReference type="ARBA" id="ARBA00049428"/>
    </source>
</evidence>
<evidence type="ECO:0000256" key="4">
    <source>
        <dbReference type="ARBA" id="ARBA00022692"/>
    </source>
</evidence>
<keyword evidence="19" id="KW-1185">Reference proteome</keyword>
<feature type="transmembrane region" description="Helical" evidence="17">
    <location>
        <begin position="198"/>
        <end position="215"/>
    </location>
</feature>
<comment type="catalytic activity">
    <reaction evidence="14">
        <text>13-(9Z-octadecenoyloxy)-octadecanoate + H2O = 13-hydroxy-octadecanoate + (9Z)-octadecenoate + H(+)</text>
        <dbReference type="Rhea" id="RHEA:52064"/>
        <dbReference type="ChEBI" id="CHEBI:15377"/>
        <dbReference type="ChEBI" id="CHEBI:15378"/>
        <dbReference type="ChEBI" id="CHEBI:30823"/>
        <dbReference type="ChEBI" id="CHEBI:136303"/>
        <dbReference type="ChEBI" id="CHEBI:136304"/>
    </reaction>
    <physiologicalReaction direction="left-to-right" evidence="14">
        <dbReference type="Rhea" id="RHEA:52065"/>
    </physiologicalReaction>
</comment>
<evidence type="ECO:0000256" key="2">
    <source>
        <dbReference type="ARBA" id="ARBA00004127"/>
    </source>
</evidence>
<evidence type="ECO:0000256" key="17">
    <source>
        <dbReference type="SAM" id="Phobius"/>
    </source>
</evidence>
<dbReference type="OrthoDB" id="1898221at2759"/>
<feature type="transmembrane region" description="Helical" evidence="17">
    <location>
        <begin position="161"/>
        <end position="186"/>
    </location>
</feature>
<comment type="subcellular location">
    <subcellularLocation>
        <location evidence="2">Endomembrane system</location>
        <topology evidence="2">Multi-pass membrane protein</topology>
    </subcellularLocation>
</comment>
<dbReference type="PANTHER" id="PTHR10989">
    <property type="entry name" value="ANDROGEN-INDUCED PROTEIN 1-RELATED"/>
    <property type="match status" value="1"/>
</dbReference>
<accession>A0A8J2P6Z0</accession>
<comment type="catalytic activity">
    <reaction evidence="8">
        <text>13-octadecanoyloxy-octadecanoate + H2O = 13-hydroxy-octadecanoate + octadecanoate + H(+)</text>
        <dbReference type="Rhea" id="RHEA:52084"/>
        <dbReference type="ChEBI" id="CHEBI:15377"/>
        <dbReference type="ChEBI" id="CHEBI:15378"/>
        <dbReference type="ChEBI" id="CHEBI:25629"/>
        <dbReference type="ChEBI" id="CHEBI:136304"/>
        <dbReference type="ChEBI" id="CHEBI:136335"/>
    </reaction>
    <physiologicalReaction direction="left-to-right" evidence="8">
        <dbReference type="Rhea" id="RHEA:52085"/>
    </physiologicalReaction>
</comment>
<evidence type="ECO:0000256" key="7">
    <source>
        <dbReference type="ARBA" id="ARBA00047368"/>
    </source>
</evidence>
<feature type="transmembrane region" description="Helical" evidence="17">
    <location>
        <begin position="7"/>
        <end position="26"/>
    </location>
</feature>
<gene>
    <name evidence="18" type="ORF">AFUS01_LOCUS15603</name>
</gene>
<protein>
    <recommendedName>
        <fullName evidence="20">Androgen-dependent TFPI-regulating protein</fullName>
    </recommendedName>
</protein>
<dbReference type="GO" id="GO:0012505">
    <property type="term" value="C:endomembrane system"/>
    <property type="evidence" value="ECO:0007669"/>
    <property type="project" value="UniProtKB-SubCell"/>
</dbReference>
<feature type="transmembrane region" description="Helical" evidence="17">
    <location>
        <begin position="91"/>
        <end position="112"/>
    </location>
</feature>
<sequence length="241" mass="27613">MNKILHAAGSVIFGITLYYDLVHVRIPSHLLNLPNLSAAAKWPGKLKYLTFWNLNMLFAFQVLSLVNDILGSNVQDVKKQTKLQRYRDFTYASLIFPVGFFVSLSFWGLYLFDRQLVYPDVMDEFIPSLFNHAVHTGPAVSILVESFLIPKIYPKRATSLLTTVIFVTVYIFWILWVAFISDVWVYPILAVLKTPARILFIAGCAFIFAGMYLIGEKFHLLIWGTKGFTDSQSRSSKKRKQ</sequence>
<evidence type="ECO:0008006" key="20">
    <source>
        <dbReference type="Google" id="ProtNLM"/>
    </source>
</evidence>
<evidence type="ECO:0000256" key="10">
    <source>
        <dbReference type="ARBA" id="ARBA00048680"/>
    </source>
</evidence>
<proteinExistence type="inferred from homology"/>
<comment type="catalytic activity">
    <reaction evidence="13">
        <text>9-octadecanoyloxy-octadecanoate + H2O = 9-hydroxy-octadecanoate + octadecanoate + H(+)</text>
        <dbReference type="Rhea" id="RHEA:52096"/>
        <dbReference type="ChEBI" id="CHEBI:15377"/>
        <dbReference type="ChEBI" id="CHEBI:15378"/>
        <dbReference type="ChEBI" id="CHEBI:25629"/>
        <dbReference type="ChEBI" id="CHEBI:136286"/>
        <dbReference type="ChEBI" id="CHEBI:136373"/>
    </reaction>
    <physiologicalReaction direction="left-to-right" evidence="13">
        <dbReference type="Rhea" id="RHEA:52097"/>
    </physiologicalReaction>
</comment>
<comment type="catalytic activity">
    <reaction evidence="1">
        <text>9-(9Z-hexadecenoyloxy)-octadecanoate + H2O = (9Z)-hexadecenoate + 9-hydroxy-octadecanoate + H(+)</text>
        <dbReference type="Rhea" id="RHEA:52068"/>
        <dbReference type="ChEBI" id="CHEBI:15377"/>
        <dbReference type="ChEBI" id="CHEBI:15378"/>
        <dbReference type="ChEBI" id="CHEBI:32372"/>
        <dbReference type="ChEBI" id="CHEBI:136286"/>
        <dbReference type="ChEBI" id="CHEBI:136309"/>
    </reaction>
    <physiologicalReaction direction="left-to-right" evidence="1">
        <dbReference type="Rhea" id="RHEA:52069"/>
    </physiologicalReaction>
</comment>
<evidence type="ECO:0000256" key="12">
    <source>
        <dbReference type="ARBA" id="ARBA00048800"/>
    </source>
</evidence>
<dbReference type="AlphaFoldDB" id="A0A8J2P6Z0"/>
<comment type="catalytic activity">
    <reaction evidence="16">
        <text>12-(9Z-hexadecenoyloxy)-octadecanoate + H2O = 12-hydroxyoctadecanoate + (9Z)-hexadecenoate + H(+)</text>
        <dbReference type="Rhea" id="RHEA:52072"/>
        <dbReference type="ChEBI" id="CHEBI:15377"/>
        <dbReference type="ChEBI" id="CHEBI:15378"/>
        <dbReference type="ChEBI" id="CHEBI:32372"/>
        <dbReference type="ChEBI" id="CHEBI:84201"/>
        <dbReference type="ChEBI" id="CHEBI:136312"/>
    </reaction>
    <physiologicalReaction direction="left-to-right" evidence="16">
        <dbReference type="Rhea" id="RHEA:52073"/>
    </physiologicalReaction>
</comment>
<keyword evidence="4 17" id="KW-0812">Transmembrane</keyword>
<evidence type="ECO:0000256" key="6">
    <source>
        <dbReference type="ARBA" id="ARBA00023136"/>
    </source>
</evidence>
<dbReference type="PANTHER" id="PTHR10989:SF16">
    <property type="entry name" value="AT02829P-RELATED"/>
    <property type="match status" value="1"/>
</dbReference>
<evidence type="ECO:0000256" key="11">
    <source>
        <dbReference type="ARBA" id="ARBA00048701"/>
    </source>
</evidence>
<evidence type="ECO:0000256" key="5">
    <source>
        <dbReference type="ARBA" id="ARBA00022989"/>
    </source>
</evidence>
<reference evidence="18" key="1">
    <citation type="submission" date="2021-06" db="EMBL/GenBank/DDBJ databases">
        <authorList>
            <person name="Hodson N. C."/>
            <person name="Mongue J. A."/>
            <person name="Jaron S. K."/>
        </authorList>
    </citation>
    <scope>NUCLEOTIDE SEQUENCE</scope>
</reference>
<feature type="transmembrane region" description="Helical" evidence="17">
    <location>
        <begin position="46"/>
        <end position="70"/>
    </location>
</feature>
<evidence type="ECO:0000256" key="3">
    <source>
        <dbReference type="ARBA" id="ARBA00009300"/>
    </source>
</evidence>
<comment type="similarity">
    <text evidence="3">Belongs to the AIG1 family.</text>
</comment>
<feature type="transmembrane region" description="Helical" evidence="17">
    <location>
        <begin position="132"/>
        <end position="149"/>
    </location>
</feature>
<evidence type="ECO:0000256" key="8">
    <source>
        <dbReference type="ARBA" id="ARBA00047427"/>
    </source>
</evidence>
<keyword evidence="5 17" id="KW-1133">Transmembrane helix</keyword>
<comment type="catalytic activity">
    <reaction evidence="9">
        <text>9-hexadecanoyloxy-octadecanoate + H2O = 9-hydroxy-octadecanoate + hexadecanoate + H(+)</text>
        <dbReference type="Rhea" id="RHEA:52052"/>
        <dbReference type="ChEBI" id="CHEBI:7896"/>
        <dbReference type="ChEBI" id="CHEBI:15377"/>
        <dbReference type="ChEBI" id="CHEBI:15378"/>
        <dbReference type="ChEBI" id="CHEBI:83670"/>
        <dbReference type="ChEBI" id="CHEBI:136286"/>
    </reaction>
    <physiologicalReaction direction="left-to-right" evidence="9">
        <dbReference type="Rhea" id="RHEA:52053"/>
    </physiologicalReaction>
</comment>